<name>A0ABQ6FHM7_9CHLR</name>
<evidence type="ECO:0000256" key="1">
    <source>
        <dbReference type="ARBA" id="ARBA00001462"/>
    </source>
</evidence>
<dbReference type="Gene3D" id="3.20.20.80">
    <property type="entry name" value="Glycosidases"/>
    <property type="match status" value="1"/>
</dbReference>
<dbReference type="PANTHER" id="PTHR43576">
    <property type="entry name" value="ALPHA-L-ARABINOFURANOSIDASE C-RELATED"/>
    <property type="match status" value="1"/>
</dbReference>
<proteinExistence type="inferred from homology"/>
<dbReference type="InterPro" id="IPR055235">
    <property type="entry name" value="ASD1_cat"/>
</dbReference>
<keyword evidence="10" id="KW-1185">Reference proteome</keyword>
<dbReference type="RefSeq" id="WP_338247284.1">
    <property type="nucleotide sequence ID" value="NZ_BSRI01000001.1"/>
</dbReference>
<dbReference type="SUPFAM" id="SSF51445">
    <property type="entry name" value="(Trans)glycosidases"/>
    <property type="match status" value="1"/>
</dbReference>
<keyword evidence="6" id="KW-0119">Carbohydrate metabolism</keyword>
<evidence type="ECO:0000256" key="4">
    <source>
        <dbReference type="ARBA" id="ARBA00012670"/>
    </source>
</evidence>
<keyword evidence="5" id="KW-0378">Hydrolase</keyword>
<dbReference type="SMART" id="SM00813">
    <property type="entry name" value="Alpha-L-AF_C"/>
    <property type="match status" value="1"/>
</dbReference>
<dbReference type="InterPro" id="IPR010720">
    <property type="entry name" value="Alpha-L-AF_C"/>
</dbReference>
<evidence type="ECO:0000256" key="2">
    <source>
        <dbReference type="ARBA" id="ARBA00007186"/>
    </source>
</evidence>
<keyword evidence="7" id="KW-0326">Glycosidase</keyword>
<dbReference type="EMBL" id="BSRI01000001">
    <property type="protein sequence ID" value="GLV53572.1"/>
    <property type="molecule type" value="Genomic_DNA"/>
</dbReference>
<dbReference type="Pfam" id="PF22848">
    <property type="entry name" value="ASD1_dom"/>
    <property type="match status" value="1"/>
</dbReference>
<dbReference type="InterPro" id="IPR017853">
    <property type="entry name" value="GH"/>
</dbReference>
<protein>
    <recommendedName>
        <fullName evidence="4">non-reducing end alpha-L-arabinofuranosidase</fullName>
        <ecNumber evidence="4">3.2.1.55</ecNumber>
    </recommendedName>
</protein>
<dbReference type="Pfam" id="PF06964">
    <property type="entry name" value="Alpha-L-AF_C"/>
    <property type="match status" value="1"/>
</dbReference>
<dbReference type="Proteomes" id="UP001344906">
    <property type="component" value="Unassembled WGS sequence"/>
</dbReference>
<comment type="similarity">
    <text evidence="2">Belongs to the glycosyl hydrolase 51 family.</text>
</comment>
<comment type="subunit">
    <text evidence="3">Homohexamer; trimer of dimers.</text>
</comment>
<dbReference type="InterPro" id="IPR013780">
    <property type="entry name" value="Glyco_hydro_b"/>
</dbReference>
<dbReference type="Gene3D" id="2.60.40.1180">
    <property type="entry name" value="Golgi alpha-mannosidase II"/>
    <property type="match status" value="1"/>
</dbReference>
<sequence>MARIKIDTARRLGTIDRNIYGGFIEHLGRCIYGGIYEEGSPLSDEHGFRKDVMEAVKGLHHPILRWPGGNFVSGYRWTDGIGPVEQRPARLELAWHSVENNHFGTDEFMRYCEVMNIEPYICVNMGTGTMDEARDWVEYCNGTGDTYWANLRRQNGHPEPYNVKYWGLGNEMYGQWQIGHLSAEDYVKKAREFAKVMKWTDPSIKLVGCGQNGWNDWDQTVIDGLAPLMDYYSLHLYTGSDDYYSNVLAPALVDFALETCQATIERARFNQKIDHPIHIAYDEWNVWFRQRSAESALEERYDLADALAVSSYLNSFVRHSDTVKMANLAQMVNVIAPIFTSKEGLFLQTIYHPLRIYAEQMQEVALDAYVDCKQLTLTQDQERSRWPQSIASLGPFNVLDVSVTSDQEGHELAIAVVNRDQEEDHSTTIQFADPISISQGRLYQVNATDPNTSNSFEQPDAVTVQERQLELANGALTYTFPAHSLTVLRLHVE</sequence>
<dbReference type="PANTHER" id="PTHR43576:SF3">
    <property type="entry name" value="ALPHA-L-ARABINOFURANOSIDASE C"/>
    <property type="match status" value="1"/>
</dbReference>
<accession>A0ABQ6FHM7</accession>
<evidence type="ECO:0000256" key="7">
    <source>
        <dbReference type="ARBA" id="ARBA00023295"/>
    </source>
</evidence>
<feature type="domain" description="Alpha-L-arabinofuranosidase C-terminal" evidence="8">
    <location>
        <begin position="282"/>
        <end position="484"/>
    </location>
</feature>
<organism evidence="9 10">
    <name type="scientific">Dictyobacter halimunensis</name>
    <dbReference type="NCBI Taxonomy" id="3026934"/>
    <lineage>
        <taxon>Bacteria</taxon>
        <taxon>Bacillati</taxon>
        <taxon>Chloroflexota</taxon>
        <taxon>Ktedonobacteria</taxon>
        <taxon>Ktedonobacterales</taxon>
        <taxon>Dictyobacteraceae</taxon>
        <taxon>Dictyobacter</taxon>
    </lineage>
</organism>
<comment type="caution">
    <text evidence="9">The sequence shown here is derived from an EMBL/GenBank/DDBJ whole genome shotgun (WGS) entry which is preliminary data.</text>
</comment>
<evidence type="ECO:0000259" key="8">
    <source>
        <dbReference type="SMART" id="SM00813"/>
    </source>
</evidence>
<dbReference type="EC" id="3.2.1.55" evidence="4"/>
<evidence type="ECO:0000256" key="5">
    <source>
        <dbReference type="ARBA" id="ARBA00022801"/>
    </source>
</evidence>
<evidence type="ECO:0000313" key="10">
    <source>
        <dbReference type="Proteomes" id="UP001344906"/>
    </source>
</evidence>
<evidence type="ECO:0000313" key="9">
    <source>
        <dbReference type="EMBL" id="GLV53572.1"/>
    </source>
</evidence>
<gene>
    <name evidence="9" type="ORF">KDH_04250</name>
</gene>
<evidence type="ECO:0000256" key="6">
    <source>
        <dbReference type="ARBA" id="ARBA00023277"/>
    </source>
</evidence>
<reference evidence="9 10" key="1">
    <citation type="submission" date="2023-02" db="EMBL/GenBank/DDBJ databases">
        <title>Dictyobacter halimunensis sp. nov., a new member of the class Ktedonobacteria from forest soil in a geothermal area.</title>
        <authorList>
            <person name="Rachmania M.K."/>
            <person name="Ningsih F."/>
            <person name="Sakai Y."/>
            <person name="Yabe S."/>
            <person name="Yokota A."/>
            <person name="Sjamsuridzal W."/>
        </authorList>
    </citation>
    <scope>NUCLEOTIDE SEQUENCE [LARGE SCALE GENOMIC DNA]</scope>
    <source>
        <strain evidence="9 10">S3.2.2.5</strain>
    </source>
</reference>
<dbReference type="SUPFAM" id="SSF51011">
    <property type="entry name" value="Glycosyl hydrolase domain"/>
    <property type="match status" value="1"/>
</dbReference>
<evidence type="ECO:0000256" key="3">
    <source>
        <dbReference type="ARBA" id="ARBA00011165"/>
    </source>
</evidence>
<comment type="catalytic activity">
    <reaction evidence="1">
        <text>Hydrolysis of terminal non-reducing alpha-L-arabinofuranoside residues in alpha-L-arabinosides.</text>
        <dbReference type="EC" id="3.2.1.55"/>
    </reaction>
</comment>